<dbReference type="SUPFAM" id="SSF81333">
    <property type="entry name" value="F1F0 ATP synthase subunit C"/>
    <property type="match status" value="1"/>
</dbReference>
<dbReference type="AlphaFoldDB" id="A0A232EDA8"/>
<evidence type="ECO:0000256" key="6">
    <source>
        <dbReference type="ARBA" id="ARBA00023065"/>
    </source>
</evidence>
<evidence type="ECO:0000256" key="3">
    <source>
        <dbReference type="ARBA" id="ARBA00022448"/>
    </source>
</evidence>
<gene>
    <name evidence="12" type="ORF">TSAR_009824</name>
</gene>
<sequence length="104" mass="11136">MIIGPLVLSLRPLANLMMLMVYEANLKLKDQNLMAGHLMFGASLAVGLVDLFCDIAVVIVGSGTVLLDAANSNPSLFVKILIVEIFGSAISLFGLIVGIYMVRR</sequence>
<feature type="transmembrane region" description="Helical" evidence="10">
    <location>
        <begin position="80"/>
        <end position="102"/>
    </location>
</feature>
<organism evidence="12 13">
    <name type="scientific">Trichomalopsis sarcophagae</name>
    <dbReference type="NCBI Taxonomy" id="543379"/>
    <lineage>
        <taxon>Eukaryota</taxon>
        <taxon>Metazoa</taxon>
        <taxon>Ecdysozoa</taxon>
        <taxon>Arthropoda</taxon>
        <taxon>Hexapoda</taxon>
        <taxon>Insecta</taxon>
        <taxon>Pterygota</taxon>
        <taxon>Neoptera</taxon>
        <taxon>Endopterygota</taxon>
        <taxon>Hymenoptera</taxon>
        <taxon>Apocrita</taxon>
        <taxon>Proctotrupomorpha</taxon>
        <taxon>Chalcidoidea</taxon>
        <taxon>Pteromalidae</taxon>
        <taxon>Pteromalinae</taxon>
        <taxon>Trichomalopsis</taxon>
    </lineage>
</organism>
<keyword evidence="4 10" id="KW-0812">Transmembrane</keyword>
<dbReference type="GO" id="GO:0015078">
    <property type="term" value="F:proton transmembrane transporter activity"/>
    <property type="evidence" value="ECO:0007669"/>
    <property type="project" value="InterPro"/>
</dbReference>
<feature type="domain" description="V-ATPase proteolipid subunit C-like" evidence="11">
    <location>
        <begin position="40"/>
        <end position="101"/>
    </location>
</feature>
<evidence type="ECO:0000313" key="12">
    <source>
        <dbReference type="EMBL" id="OXU16340.1"/>
    </source>
</evidence>
<dbReference type="InterPro" id="IPR002379">
    <property type="entry name" value="ATPase_proteolipid_c-like_dom"/>
</dbReference>
<feature type="transmembrane region" description="Helical" evidence="10">
    <location>
        <begin position="6"/>
        <end position="26"/>
    </location>
</feature>
<dbReference type="EMBL" id="NNAY01007096">
    <property type="protein sequence ID" value="OXU16340.1"/>
    <property type="molecule type" value="Genomic_DNA"/>
</dbReference>
<name>A0A232EDA8_9HYME</name>
<evidence type="ECO:0000256" key="10">
    <source>
        <dbReference type="SAM" id="Phobius"/>
    </source>
</evidence>
<dbReference type="Pfam" id="PF00137">
    <property type="entry name" value="ATP-synt_C"/>
    <property type="match status" value="1"/>
</dbReference>
<protein>
    <recommendedName>
        <fullName evidence="8">V-type proton ATPase 16 kDa proteolipid subunit c</fullName>
    </recommendedName>
    <alternativeName>
        <fullName evidence="9">Vacuolar proton pump 16 kDa proteolipid subunit c</fullName>
    </alternativeName>
</protein>
<dbReference type="CDD" id="cd18178">
    <property type="entry name" value="ATP-synt_Vo_c_ATP6F_rpt2"/>
    <property type="match status" value="1"/>
</dbReference>
<evidence type="ECO:0000256" key="2">
    <source>
        <dbReference type="ARBA" id="ARBA00007296"/>
    </source>
</evidence>
<evidence type="ECO:0000256" key="7">
    <source>
        <dbReference type="ARBA" id="ARBA00023136"/>
    </source>
</evidence>
<evidence type="ECO:0000256" key="9">
    <source>
        <dbReference type="ARBA" id="ARBA00031057"/>
    </source>
</evidence>
<dbReference type="Proteomes" id="UP000215335">
    <property type="component" value="Unassembled WGS sequence"/>
</dbReference>
<feature type="transmembrane region" description="Helical" evidence="10">
    <location>
        <begin position="38"/>
        <end position="60"/>
    </location>
</feature>
<dbReference type="Gene3D" id="1.20.120.610">
    <property type="entry name" value="lithium bound rotor ring of v- atpase"/>
    <property type="match status" value="1"/>
</dbReference>
<dbReference type="STRING" id="543379.A0A232EDA8"/>
<evidence type="ECO:0000313" key="13">
    <source>
        <dbReference type="Proteomes" id="UP000215335"/>
    </source>
</evidence>
<reference evidence="12 13" key="1">
    <citation type="journal article" date="2017" name="Curr. Biol.">
        <title>The Evolution of Venom by Co-option of Single-Copy Genes.</title>
        <authorList>
            <person name="Martinson E.O."/>
            <person name="Mrinalini"/>
            <person name="Kelkar Y.D."/>
            <person name="Chang C.H."/>
            <person name="Werren J.H."/>
        </authorList>
    </citation>
    <scope>NUCLEOTIDE SEQUENCE [LARGE SCALE GENOMIC DNA]</scope>
    <source>
        <strain evidence="12 13">Alberta</strain>
        <tissue evidence="12">Whole body</tissue>
    </source>
</reference>
<evidence type="ECO:0000259" key="11">
    <source>
        <dbReference type="Pfam" id="PF00137"/>
    </source>
</evidence>
<keyword evidence="3" id="KW-0813">Transport</keyword>
<dbReference type="PANTHER" id="PTHR10263">
    <property type="entry name" value="V-TYPE PROTON ATPASE PROTEOLIPID SUBUNIT"/>
    <property type="match status" value="1"/>
</dbReference>
<keyword evidence="7 10" id="KW-0472">Membrane</keyword>
<evidence type="ECO:0000256" key="4">
    <source>
        <dbReference type="ARBA" id="ARBA00022692"/>
    </source>
</evidence>
<dbReference type="GO" id="GO:0033177">
    <property type="term" value="C:proton-transporting two-sector ATPase complex, proton-transporting domain"/>
    <property type="evidence" value="ECO:0007669"/>
    <property type="project" value="InterPro"/>
</dbReference>
<proteinExistence type="inferred from homology"/>
<comment type="caution">
    <text evidence="12">The sequence shown here is derived from an EMBL/GenBank/DDBJ whole genome shotgun (WGS) entry which is preliminary data.</text>
</comment>
<accession>A0A232EDA8</accession>
<comment type="similarity">
    <text evidence="2">Belongs to the V-ATPase proteolipid subunit family.</text>
</comment>
<keyword evidence="13" id="KW-1185">Reference proteome</keyword>
<evidence type="ECO:0000256" key="5">
    <source>
        <dbReference type="ARBA" id="ARBA00022989"/>
    </source>
</evidence>
<keyword evidence="5 10" id="KW-1133">Transmembrane helix</keyword>
<keyword evidence="6" id="KW-0406">Ion transport</keyword>
<evidence type="ECO:0000256" key="8">
    <source>
        <dbReference type="ARBA" id="ARBA00029494"/>
    </source>
</evidence>
<comment type="subcellular location">
    <subcellularLocation>
        <location evidence="1">Membrane</location>
        <topology evidence="1">Multi-pass membrane protein</topology>
    </subcellularLocation>
</comment>
<evidence type="ECO:0000256" key="1">
    <source>
        <dbReference type="ARBA" id="ARBA00004141"/>
    </source>
</evidence>
<dbReference type="InterPro" id="IPR035921">
    <property type="entry name" value="F/V-ATP_Csub_sf"/>
</dbReference>